<dbReference type="InterPro" id="IPR036388">
    <property type="entry name" value="WH-like_DNA-bd_sf"/>
</dbReference>
<evidence type="ECO:0000313" key="12">
    <source>
        <dbReference type="EMBL" id="TQL74540.1"/>
    </source>
</evidence>
<evidence type="ECO:0000256" key="5">
    <source>
        <dbReference type="ARBA" id="ARBA00022679"/>
    </source>
</evidence>
<dbReference type="InterPro" id="IPR014048">
    <property type="entry name" value="MethylDNA_cys_MeTrfase_DNA-bd"/>
</dbReference>
<keyword evidence="6 9" id="KW-0227">DNA damage</keyword>
<dbReference type="PROSITE" id="PS00374">
    <property type="entry name" value="MGMT"/>
    <property type="match status" value="1"/>
</dbReference>
<dbReference type="InterPro" id="IPR036217">
    <property type="entry name" value="MethylDNA_cys_MeTrfase_DNAb"/>
</dbReference>
<evidence type="ECO:0000256" key="2">
    <source>
        <dbReference type="ARBA" id="ARBA00008711"/>
    </source>
</evidence>
<dbReference type="SUPFAM" id="SSF53155">
    <property type="entry name" value="Methylated DNA-protein cysteine methyltransferase domain"/>
    <property type="match status" value="1"/>
</dbReference>
<dbReference type="InterPro" id="IPR023546">
    <property type="entry name" value="MGMT"/>
</dbReference>
<keyword evidence="7 9" id="KW-0234">DNA repair</keyword>
<organism evidence="12 13">
    <name type="scientific">Stackebrandtia endophytica</name>
    <dbReference type="NCBI Taxonomy" id="1496996"/>
    <lineage>
        <taxon>Bacteria</taxon>
        <taxon>Bacillati</taxon>
        <taxon>Actinomycetota</taxon>
        <taxon>Actinomycetes</taxon>
        <taxon>Glycomycetales</taxon>
        <taxon>Glycomycetaceae</taxon>
        <taxon>Stackebrandtia</taxon>
    </lineage>
</organism>
<evidence type="ECO:0000259" key="10">
    <source>
        <dbReference type="Pfam" id="PF01035"/>
    </source>
</evidence>
<gene>
    <name evidence="12" type="ORF">FB566_0023</name>
</gene>
<comment type="miscellaneous">
    <text evidence="9">This enzyme catalyzes only one turnover and therefore is not strictly catalytic. According to one definition, an enzyme is a biocatalyst that acts repeatedly and over many reaction cycles.</text>
</comment>
<comment type="function">
    <text evidence="9">Involved in the cellular defense against the biological effects of O6-methylguanine (O6-MeG) and O4-methylthymine (O4-MeT) in DNA. Repairs the methylated nucleobase in DNA by stoichiometrically transferring the methyl group to a cysteine residue in the enzyme. This is a suicide reaction: the enzyme is irreversibly inactivated.</text>
</comment>
<dbReference type="NCBIfam" id="TIGR00589">
    <property type="entry name" value="ogt"/>
    <property type="match status" value="1"/>
</dbReference>
<protein>
    <recommendedName>
        <fullName evidence="9">Methylated-DNA--protein-cysteine methyltransferase</fullName>
        <ecNumber evidence="9">2.1.1.63</ecNumber>
    </recommendedName>
    <alternativeName>
        <fullName evidence="9">6-O-methylguanine-DNA methyltransferase</fullName>
        <shortName evidence="9">MGMT</shortName>
    </alternativeName>
    <alternativeName>
        <fullName evidence="9">O-6-methylguanine-DNA-alkyltransferase</fullName>
    </alternativeName>
</protein>
<dbReference type="FunFam" id="1.10.10.10:FF:000214">
    <property type="entry name" value="Methylated-DNA--protein-cysteine methyltransferase"/>
    <property type="match status" value="1"/>
</dbReference>
<comment type="similarity">
    <text evidence="2 9">Belongs to the MGMT family.</text>
</comment>
<dbReference type="InterPro" id="IPR036631">
    <property type="entry name" value="MGMT_N_sf"/>
</dbReference>
<comment type="caution">
    <text evidence="12">The sequence shown here is derived from an EMBL/GenBank/DDBJ whole genome shotgun (WGS) entry which is preliminary data.</text>
</comment>
<evidence type="ECO:0000256" key="7">
    <source>
        <dbReference type="ARBA" id="ARBA00023204"/>
    </source>
</evidence>
<sequence length="176" mass="18892">MNRVFRVVESPVGLLTLVAEDDRLVGLYLEDQRYRPADAEFGVEVTSGFESLEEQLGDYFAGRLQRFDVPLGFRGTPFQERVWTALLDVPYGTTVTYGQLAESLGKPTASRAVGAANGRNRMAIVVPCHRVVGADGSLTGYAGGVERKRRLLGLEGGREVFGVGGGVDARLSGVAA</sequence>
<dbReference type="GO" id="GO:0003908">
    <property type="term" value="F:methylated-DNA-[protein]-cysteine S-methyltransferase activity"/>
    <property type="evidence" value="ECO:0007669"/>
    <property type="project" value="UniProtKB-UniRule"/>
</dbReference>
<comment type="catalytic activity">
    <reaction evidence="8 9">
        <text>a 6-O-methyl-2'-deoxyguanosine in DNA + L-cysteinyl-[protein] = S-methyl-L-cysteinyl-[protein] + a 2'-deoxyguanosine in DNA</text>
        <dbReference type="Rhea" id="RHEA:24000"/>
        <dbReference type="Rhea" id="RHEA-COMP:10131"/>
        <dbReference type="Rhea" id="RHEA-COMP:10132"/>
        <dbReference type="Rhea" id="RHEA-COMP:11367"/>
        <dbReference type="Rhea" id="RHEA-COMP:11368"/>
        <dbReference type="ChEBI" id="CHEBI:29950"/>
        <dbReference type="ChEBI" id="CHEBI:82612"/>
        <dbReference type="ChEBI" id="CHEBI:85445"/>
        <dbReference type="ChEBI" id="CHEBI:85448"/>
        <dbReference type="EC" id="2.1.1.63"/>
    </reaction>
</comment>
<evidence type="ECO:0000256" key="3">
    <source>
        <dbReference type="ARBA" id="ARBA00022490"/>
    </source>
</evidence>
<dbReference type="CDD" id="cd06445">
    <property type="entry name" value="ATase"/>
    <property type="match status" value="1"/>
</dbReference>
<dbReference type="Pfam" id="PF02870">
    <property type="entry name" value="Methyltransf_1N"/>
    <property type="match status" value="1"/>
</dbReference>
<feature type="domain" description="Methylated-DNA-[protein]-cysteine S-methyltransferase DNA binding" evidence="10">
    <location>
        <begin position="77"/>
        <end position="156"/>
    </location>
</feature>
<evidence type="ECO:0000256" key="6">
    <source>
        <dbReference type="ARBA" id="ARBA00022763"/>
    </source>
</evidence>
<dbReference type="FunCoup" id="A0A543APP0">
    <property type="interactions" value="49"/>
</dbReference>
<dbReference type="GO" id="GO:0032259">
    <property type="term" value="P:methylation"/>
    <property type="evidence" value="ECO:0007669"/>
    <property type="project" value="UniProtKB-KW"/>
</dbReference>
<dbReference type="Gene3D" id="3.30.160.70">
    <property type="entry name" value="Methylated DNA-protein cysteine methyltransferase domain"/>
    <property type="match status" value="1"/>
</dbReference>
<dbReference type="PANTHER" id="PTHR10815:SF5">
    <property type="entry name" value="METHYLATED-DNA--PROTEIN-CYSTEINE METHYLTRANSFERASE"/>
    <property type="match status" value="1"/>
</dbReference>
<keyword evidence="5 9" id="KW-0808">Transferase</keyword>
<keyword evidence="4 9" id="KW-0489">Methyltransferase</keyword>
<keyword evidence="3 9" id="KW-0963">Cytoplasm</keyword>
<evidence type="ECO:0000256" key="1">
    <source>
        <dbReference type="ARBA" id="ARBA00001286"/>
    </source>
</evidence>
<name>A0A543APP0_9ACTN</name>
<dbReference type="Pfam" id="PF01035">
    <property type="entry name" value="DNA_binding_1"/>
    <property type="match status" value="1"/>
</dbReference>
<evidence type="ECO:0000256" key="4">
    <source>
        <dbReference type="ARBA" id="ARBA00022603"/>
    </source>
</evidence>
<dbReference type="InterPro" id="IPR001497">
    <property type="entry name" value="MethylDNA_cys_MeTrfase_AS"/>
</dbReference>
<evidence type="ECO:0000313" key="13">
    <source>
        <dbReference type="Proteomes" id="UP000317043"/>
    </source>
</evidence>
<comment type="subcellular location">
    <subcellularLocation>
        <location evidence="9">Cytoplasm</location>
    </subcellularLocation>
</comment>
<accession>A0A543APP0</accession>
<dbReference type="EMBL" id="VFOW01000001">
    <property type="protein sequence ID" value="TQL74540.1"/>
    <property type="molecule type" value="Genomic_DNA"/>
</dbReference>
<dbReference type="RefSeq" id="WP_142033730.1">
    <property type="nucleotide sequence ID" value="NZ_JBHTGS010000002.1"/>
</dbReference>
<feature type="domain" description="Methylguanine DNA methyltransferase ribonuclease-like" evidence="11">
    <location>
        <begin position="6"/>
        <end position="71"/>
    </location>
</feature>
<feature type="active site" description="Nucleophile; methyl group acceptor" evidence="9">
    <location>
        <position position="128"/>
    </location>
</feature>
<evidence type="ECO:0000259" key="11">
    <source>
        <dbReference type="Pfam" id="PF02870"/>
    </source>
</evidence>
<dbReference type="OrthoDB" id="9802228at2"/>
<dbReference type="Gene3D" id="1.10.10.10">
    <property type="entry name" value="Winged helix-like DNA-binding domain superfamily/Winged helix DNA-binding domain"/>
    <property type="match status" value="1"/>
</dbReference>
<dbReference type="HAMAP" id="MF_00772">
    <property type="entry name" value="OGT"/>
    <property type="match status" value="1"/>
</dbReference>
<proteinExistence type="inferred from homology"/>
<dbReference type="EC" id="2.1.1.63" evidence="9"/>
<evidence type="ECO:0000256" key="9">
    <source>
        <dbReference type="HAMAP-Rule" id="MF_00772"/>
    </source>
</evidence>
<dbReference type="PANTHER" id="PTHR10815">
    <property type="entry name" value="METHYLATED-DNA--PROTEIN-CYSTEINE METHYLTRANSFERASE"/>
    <property type="match status" value="1"/>
</dbReference>
<dbReference type="AlphaFoldDB" id="A0A543APP0"/>
<dbReference type="Proteomes" id="UP000317043">
    <property type="component" value="Unassembled WGS sequence"/>
</dbReference>
<reference evidence="12 13" key="1">
    <citation type="submission" date="2019-06" db="EMBL/GenBank/DDBJ databases">
        <title>Sequencing the genomes of 1000 actinobacteria strains.</title>
        <authorList>
            <person name="Klenk H.-P."/>
        </authorList>
    </citation>
    <scope>NUCLEOTIDE SEQUENCE [LARGE SCALE GENOMIC DNA]</scope>
    <source>
        <strain evidence="12 13">DSM 45928</strain>
    </source>
</reference>
<dbReference type="InterPro" id="IPR008332">
    <property type="entry name" value="MethylG_MeTrfase_N"/>
</dbReference>
<dbReference type="SUPFAM" id="SSF46767">
    <property type="entry name" value="Methylated DNA-protein cysteine methyltransferase, C-terminal domain"/>
    <property type="match status" value="1"/>
</dbReference>
<evidence type="ECO:0000256" key="8">
    <source>
        <dbReference type="ARBA" id="ARBA00049348"/>
    </source>
</evidence>
<keyword evidence="13" id="KW-1185">Reference proteome</keyword>
<dbReference type="InParanoid" id="A0A543APP0"/>
<dbReference type="GO" id="GO:0005737">
    <property type="term" value="C:cytoplasm"/>
    <property type="evidence" value="ECO:0007669"/>
    <property type="project" value="UniProtKB-SubCell"/>
</dbReference>
<comment type="catalytic activity">
    <reaction evidence="1 9">
        <text>a 4-O-methyl-thymidine in DNA + L-cysteinyl-[protein] = a thymidine in DNA + S-methyl-L-cysteinyl-[protein]</text>
        <dbReference type="Rhea" id="RHEA:53428"/>
        <dbReference type="Rhea" id="RHEA-COMP:10131"/>
        <dbReference type="Rhea" id="RHEA-COMP:10132"/>
        <dbReference type="Rhea" id="RHEA-COMP:13555"/>
        <dbReference type="Rhea" id="RHEA-COMP:13556"/>
        <dbReference type="ChEBI" id="CHEBI:29950"/>
        <dbReference type="ChEBI" id="CHEBI:82612"/>
        <dbReference type="ChEBI" id="CHEBI:137386"/>
        <dbReference type="ChEBI" id="CHEBI:137387"/>
        <dbReference type="EC" id="2.1.1.63"/>
    </reaction>
</comment>
<dbReference type="GO" id="GO:0006307">
    <property type="term" value="P:DNA alkylation repair"/>
    <property type="evidence" value="ECO:0007669"/>
    <property type="project" value="UniProtKB-UniRule"/>
</dbReference>